<dbReference type="GO" id="GO:0008168">
    <property type="term" value="F:methyltransferase activity"/>
    <property type="evidence" value="ECO:0007669"/>
    <property type="project" value="UniProtKB-KW"/>
</dbReference>
<reference evidence="3" key="1">
    <citation type="submission" date="2016-10" db="EMBL/GenBank/DDBJ databases">
        <authorList>
            <person name="Varghese N."/>
            <person name="Submissions S."/>
        </authorList>
    </citation>
    <scope>NUCLEOTIDE SEQUENCE [LARGE SCALE GENOMIC DNA]</scope>
    <source>
        <strain evidence="3">DSM 19110</strain>
    </source>
</reference>
<keyword evidence="3" id="KW-1185">Reference proteome</keyword>
<dbReference type="CDD" id="cd02440">
    <property type="entry name" value="AdoMet_MTases"/>
    <property type="match status" value="1"/>
</dbReference>
<keyword evidence="2" id="KW-0489">Methyltransferase</keyword>
<dbReference type="Pfam" id="PF13649">
    <property type="entry name" value="Methyltransf_25"/>
    <property type="match status" value="1"/>
</dbReference>
<dbReference type="STRING" id="430522.BFS30_15260"/>
<organism evidence="2 3">
    <name type="scientific">Pedobacter steynii</name>
    <dbReference type="NCBI Taxonomy" id="430522"/>
    <lineage>
        <taxon>Bacteria</taxon>
        <taxon>Pseudomonadati</taxon>
        <taxon>Bacteroidota</taxon>
        <taxon>Sphingobacteriia</taxon>
        <taxon>Sphingobacteriales</taxon>
        <taxon>Sphingobacteriaceae</taxon>
        <taxon>Pedobacter</taxon>
    </lineage>
</organism>
<proteinExistence type="predicted"/>
<name>A0A1G9NNF9_9SPHI</name>
<dbReference type="AlphaFoldDB" id="A0A1G9NNF9"/>
<dbReference type="OrthoDB" id="9804312at2"/>
<keyword evidence="2" id="KW-0808">Transferase</keyword>
<evidence type="ECO:0000313" key="3">
    <source>
        <dbReference type="Proteomes" id="UP000183200"/>
    </source>
</evidence>
<dbReference type="EMBL" id="FNGY01000002">
    <property type="protein sequence ID" value="SDL87929.1"/>
    <property type="molecule type" value="Genomic_DNA"/>
</dbReference>
<dbReference type="RefSeq" id="WP_074605644.1">
    <property type="nucleotide sequence ID" value="NZ_FNGY01000002.1"/>
</dbReference>
<dbReference type="Proteomes" id="UP000183200">
    <property type="component" value="Unassembled WGS sequence"/>
</dbReference>
<dbReference type="SUPFAM" id="SSF53335">
    <property type="entry name" value="S-adenosyl-L-methionine-dependent methyltransferases"/>
    <property type="match status" value="1"/>
</dbReference>
<dbReference type="GO" id="GO:0032259">
    <property type="term" value="P:methylation"/>
    <property type="evidence" value="ECO:0007669"/>
    <property type="project" value="UniProtKB-KW"/>
</dbReference>
<evidence type="ECO:0000313" key="2">
    <source>
        <dbReference type="EMBL" id="SDL87929.1"/>
    </source>
</evidence>
<sequence length="212" mass="24021">MNKSWNEEYKDKWDERYKEQEYVYGKGPNLFFKEWIEKFKPGSILMPADGEGRNGVFAATLGWEVISCDLSVEGQSKALQLATAQNVAISYIVGDLDQLRFEPASFDAIGLIYAHFAADQKSLFHRKLNEYLKPGGVIILEAFCKEHLELKKLDPKVGGPAELDMLFSKEEIIADFENYDLLMLGEEEILLNEGMYHIGKGAVVRFAGIKRA</sequence>
<evidence type="ECO:0000259" key="1">
    <source>
        <dbReference type="Pfam" id="PF13649"/>
    </source>
</evidence>
<protein>
    <submittedName>
        <fullName evidence="2">Methyltransferase domain-containing protein</fullName>
    </submittedName>
</protein>
<dbReference type="InterPro" id="IPR041698">
    <property type="entry name" value="Methyltransf_25"/>
</dbReference>
<dbReference type="Gene3D" id="3.40.50.150">
    <property type="entry name" value="Vaccinia Virus protein VP39"/>
    <property type="match status" value="1"/>
</dbReference>
<dbReference type="InterPro" id="IPR029063">
    <property type="entry name" value="SAM-dependent_MTases_sf"/>
</dbReference>
<accession>A0A1G9NNF9</accession>
<feature type="domain" description="Methyltransferase" evidence="1">
    <location>
        <begin position="48"/>
        <end position="136"/>
    </location>
</feature>
<gene>
    <name evidence="2" type="ORF">SAMN05421820_102386</name>
</gene>